<feature type="domain" description="FHA" evidence="9">
    <location>
        <begin position="118"/>
        <end position="171"/>
    </location>
</feature>
<feature type="compositionally biased region" description="Acidic residues" evidence="8">
    <location>
        <begin position="608"/>
        <end position="620"/>
    </location>
</feature>
<feature type="region of interest" description="Disordered" evidence="8">
    <location>
        <begin position="1132"/>
        <end position="1186"/>
    </location>
</feature>
<dbReference type="EMBL" id="JBEFKJ010000042">
    <property type="protein sequence ID" value="KAL2037281.1"/>
    <property type="molecule type" value="Genomic_DNA"/>
</dbReference>
<feature type="compositionally biased region" description="Low complexity" evidence="8">
    <location>
        <begin position="848"/>
        <end position="863"/>
    </location>
</feature>
<evidence type="ECO:0000256" key="5">
    <source>
        <dbReference type="ARBA" id="ARBA00022777"/>
    </source>
</evidence>
<evidence type="ECO:0000313" key="11">
    <source>
        <dbReference type="EMBL" id="KAL2037281.1"/>
    </source>
</evidence>
<feature type="compositionally biased region" description="Basic and acidic residues" evidence="8">
    <location>
        <begin position="621"/>
        <end position="632"/>
    </location>
</feature>
<comment type="caution">
    <text evidence="11">The sequence shown here is derived from an EMBL/GenBank/DDBJ whole genome shotgun (WGS) entry which is preliminary data.</text>
</comment>
<comment type="similarity">
    <text evidence="1">Belongs to the protein kinase superfamily. CAMK Ser/Thr protein kinase family. CHEK2 subfamily.</text>
</comment>
<feature type="compositionally biased region" description="Basic and acidic residues" evidence="8">
    <location>
        <begin position="90"/>
        <end position="99"/>
    </location>
</feature>
<dbReference type="InterPro" id="IPR008984">
    <property type="entry name" value="SMAD_FHA_dom_sf"/>
</dbReference>
<dbReference type="Pfam" id="PF00498">
    <property type="entry name" value="FHA"/>
    <property type="match status" value="1"/>
</dbReference>
<feature type="region of interest" description="Disordered" evidence="8">
    <location>
        <begin position="65"/>
        <end position="99"/>
    </location>
</feature>
<dbReference type="Gene3D" id="2.60.200.20">
    <property type="match status" value="1"/>
</dbReference>
<dbReference type="PROSITE" id="PS50011">
    <property type="entry name" value="PROTEIN_KINASE_DOM"/>
    <property type="match status" value="1"/>
</dbReference>
<feature type="compositionally biased region" description="Low complexity" evidence="8">
    <location>
        <begin position="1143"/>
        <end position="1160"/>
    </location>
</feature>
<evidence type="ECO:0000256" key="8">
    <source>
        <dbReference type="SAM" id="MobiDB-lite"/>
    </source>
</evidence>
<dbReference type="PROSITE" id="PS00107">
    <property type="entry name" value="PROTEIN_KINASE_ATP"/>
    <property type="match status" value="1"/>
</dbReference>
<dbReference type="InterPro" id="IPR008271">
    <property type="entry name" value="Ser/Thr_kinase_AS"/>
</dbReference>
<evidence type="ECO:0000256" key="2">
    <source>
        <dbReference type="ARBA" id="ARBA00022527"/>
    </source>
</evidence>
<name>A0ABR3ZX63_9LECA</name>
<dbReference type="PROSITE" id="PS00108">
    <property type="entry name" value="PROTEIN_KINASE_ST"/>
    <property type="match status" value="1"/>
</dbReference>
<feature type="region of interest" description="Disordered" evidence="8">
    <location>
        <begin position="1"/>
        <end position="26"/>
    </location>
</feature>
<keyword evidence="3" id="KW-0808">Transferase</keyword>
<dbReference type="SMART" id="SM00220">
    <property type="entry name" value="S_TKc"/>
    <property type="match status" value="1"/>
</dbReference>
<keyword evidence="12" id="KW-1185">Reference proteome</keyword>
<dbReference type="SMART" id="SM00240">
    <property type="entry name" value="FHA"/>
    <property type="match status" value="1"/>
</dbReference>
<feature type="compositionally biased region" description="Polar residues" evidence="8">
    <location>
        <begin position="1"/>
        <end position="12"/>
    </location>
</feature>
<keyword evidence="6 7" id="KW-0067">ATP-binding</keyword>
<evidence type="ECO:0000256" key="7">
    <source>
        <dbReference type="PROSITE-ProRule" id="PRU10141"/>
    </source>
</evidence>
<organism evidence="11 12">
    <name type="scientific">Stereocaulon virgatum</name>
    <dbReference type="NCBI Taxonomy" id="373712"/>
    <lineage>
        <taxon>Eukaryota</taxon>
        <taxon>Fungi</taxon>
        <taxon>Dikarya</taxon>
        <taxon>Ascomycota</taxon>
        <taxon>Pezizomycotina</taxon>
        <taxon>Lecanoromycetes</taxon>
        <taxon>OSLEUM clade</taxon>
        <taxon>Lecanoromycetidae</taxon>
        <taxon>Lecanorales</taxon>
        <taxon>Lecanorineae</taxon>
        <taxon>Stereocaulaceae</taxon>
        <taxon>Stereocaulon</taxon>
    </lineage>
</organism>
<feature type="region of interest" description="Disordered" evidence="8">
    <location>
        <begin position="606"/>
        <end position="632"/>
    </location>
</feature>
<dbReference type="Gene3D" id="1.10.510.10">
    <property type="entry name" value="Transferase(Phosphotransferase) domain 1"/>
    <property type="match status" value="1"/>
</dbReference>
<dbReference type="InterPro" id="IPR030616">
    <property type="entry name" value="Aur-like"/>
</dbReference>
<dbReference type="Proteomes" id="UP001590950">
    <property type="component" value="Unassembled WGS sequence"/>
</dbReference>
<protein>
    <recommendedName>
        <fullName evidence="13">Pkinase-domain-containing protein</fullName>
    </recommendedName>
</protein>
<accession>A0ABR3ZX63</accession>
<feature type="domain" description="Protein kinase" evidence="10">
    <location>
        <begin position="300"/>
        <end position="587"/>
    </location>
</feature>
<keyword evidence="2" id="KW-0723">Serine/threonine-protein kinase</keyword>
<dbReference type="Pfam" id="PF00069">
    <property type="entry name" value="Pkinase"/>
    <property type="match status" value="1"/>
</dbReference>
<evidence type="ECO:0000313" key="12">
    <source>
        <dbReference type="Proteomes" id="UP001590950"/>
    </source>
</evidence>
<gene>
    <name evidence="11" type="ORF">N7G274_009970</name>
</gene>
<evidence type="ECO:0000259" key="10">
    <source>
        <dbReference type="PROSITE" id="PS50011"/>
    </source>
</evidence>
<feature type="compositionally biased region" description="Basic and acidic residues" evidence="8">
    <location>
        <begin position="820"/>
        <end position="835"/>
    </location>
</feature>
<dbReference type="SUPFAM" id="SSF49879">
    <property type="entry name" value="SMAD/FHA domain"/>
    <property type="match status" value="1"/>
</dbReference>
<dbReference type="InterPro" id="IPR000253">
    <property type="entry name" value="FHA_dom"/>
</dbReference>
<feature type="compositionally biased region" description="Basic and acidic residues" evidence="8">
    <location>
        <begin position="871"/>
        <end position="882"/>
    </location>
</feature>
<evidence type="ECO:0000256" key="4">
    <source>
        <dbReference type="ARBA" id="ARBA00022741"/>
    </source>
</evidence>
<feature type="binding site" evidence="7">
    <location>
        <position position="329"/>
    </location>
    <ligand>
        <name>ATP</name>
        <dbReference type="ChEBI" id="CHEBI:30616"/>
    </ligand>
</feature>
<feature type="compositionally biased region" description="Polar residues" evidence="8">
    <location>
        <begin position="948"/>
        <end position="962"/>
    </location>
</feature>
<dbReference type="PROSITE" id="PS50006">
    <property type="entry name" value="FHA_DOMAIN"/>
    <property type="match status" value="1"/>
</dbReference>
<dbReference type="InterPro" id="IPR017441">
    <property type="entry name" value="Protein_kinase_ATP_BS"/>
</dbReference>
<evidence type="ECO:0000256" key="3">
    <source>
        <dbReference type="ARBA" id="ARBA00022679"/>
    </source>
</evidence>
<feature type="compositionally biased region" description="Acidic residues" evidence="8">
    <location>
        <begin position="70"/>
        <end position="89"/>
    </location>
</feature>
<feature type="region of interest" description="Disordered" evidence="8">
    <location>
        <begin position="789"/>
        <end position="970"/>
    </location>
</feature>
<evidence type="ECO:0000256" key="6">
    <source>
        <dbReference type="ARBA" id="ARBA00022840"/>
    </source>
</evidence>
<sequence>MDEEPTQPSTQPFHDPRRHGNTSSLQGQDEADIICILMPTSLPAHEAVRLTANAAPQHILQNRGLSHVSEEDENLVEDENPVEDEDPAEDLSRSSEEGPARDIALRFSSRVHNLCFGFVFGRNYKQCDLLLGDVNNKKFSNRHFRIFLQPNGVLMLEDTSTNGTILDGTVLRGAKGHAPDGFRQPMQTVAAGSIIELPTISSKGEVTLRFVVRIPLRDTYLDRYKQNLGTYLACIAQAERQQAVMRHAAAKGQTIAVPAVPMTTNLWPAQQDNTTPNGSLLAAGTSGNNHGLNWNGGGKYNVVSYLGSGAFAMVYKLSLKATGELFAVKEISKKKFIKDGILGEKFHNELNVMKTLRHPNIVQYIENYETKTHLFIIMELIAYGDLTNWTSAGTAMPEYMCTHVAFQILQALDYLHKCGITHRDIKPDNILMASDYPYVFKLSDFGLSKMVTSDETFLTTFCGTLLYCAPEVYPDYPRVKSGLPPVTKRTRATDGRQSGALPYKHSVDTWSLAAVLYHLICGRPPFQGTSGDQGSIMLHTVMNTPIDWEFPRQVGVSEPGVDFLQKMLVIEPALRAPIPALLQHSWVRVPHNKDLELDASQLSIADKDDNEDGLDMYDEAENPHDPKRLRHQGVEDSNHGLWGEIYGQPFPNATGPPLSMTHPPPPNRLFGEIGSSALRSSGALGQNAHAALGVNTAGSYDVSSNASIYNFFYNGSASANPNTTASAPYPNADAAGEPSTAADFAPPHQHLRDTTQVQYPHLPSNTTHHSGAPSLFGAEALVGQLNMASPEAGASAPSVDSKLSTPKSREMSPTIPGSKRPNEDVFSSKEDESTSKRSKIGHTQSSAQNRRSSGQPSSQRPGNKLQGTDSYHQEEQQLREQTKSNASLLPTAYNSQDSACDSNEGGKTSTNGSSRPQSASSNKPADKTTQAQAPSKTTISPALPATQPVGTSVGPKTSTDDSTAFAKPPIRFGNLIPTRGSIPSVPKIKIASRITTYGRAKNSTFVHANGLEDRIPKHAIDIQMWYPGIEKDIAAGKDWATNPTLTAIISTRTSRYIKINNIRLMTGKDCWLYGRLKTGDIVSVFELAEGSIAKDEREKEFLRFRCEFFVGASKQVRKDGDKFVVETEKEKYNQSVARRSRESSLASKAAAESSKITASSTGGGEASKSISGTIAGPTSTSTTSRQ</sequence>
<proteinExistence type="inferred from homology"/>
<dbReference type="SUPFAM" id="SSF56112">
    <property type="entry name" value="Protein kinase-like (PK-like)"/>
    <property type="match status" value="1"/>
</dbReference>
<feature type="compositionally biased region" description="Polar residues" evidence="8">
    <location>
        <begin position="1168"/>
        <end position="1186"/>
    </location>
</feature>
<dbReference type="PANTHER" id="PTHR24350">
    <property type="entry name" value="SERINE/THREONINE-PROTEIN KINASE IAL-RELATED"/>
    <property type="match status" value="1"/>
</dbReference>
<evidence type="ECO:0008006" key="13">
    <source>
        <dbReference type="Google" id="ProtNLM"/>
    </source>
</evidence>
<keyword evidence="4 7" id="KW-0547">Nucleotide-binding</keyword>
<keyword evidence="5" id="KW-0418">Kinase</keyword>
<reference evidence="11 12" key="1">
    <citation type="submission" date="2024-09" db="EMBL/GenBank/DDBJ databases">
        <title>Rethinking Asexuality: The Enigmatic Case of Functional Sexual Genes in Lepraria (Stereocaulaceae).</title>
        <authorList>
            <person name="Doellman M."/>
            <person name="Sun Y."/>
            <person name="Barcenas-Pena A."/>
            <person name="Lumbsch H.T."/>
            <person name="Grewe F."/>
        </authorList>
    </citation>
    <scope>NUCLEOTIDE SEQUENCE [LARGE SCALE GENOMIC DNA]</scope>
    <source>
        <strain evidence="11 12">Mercado 3170</strain>
    </source>
</reference>
<feature type="region of interest" description="Disordered" evidence="8">
    <location>
        <begin position="724"/>
        <end position="747"/>
    </location>
</feature>
<evidence type="ECO:0000256" key="1">
    <source>
        <dbReference type="ARBA" id="ARBA00005575"/>
    </source>
</evidence>
<dbReference type="InterPro" id="IPR000719">
    <property type="entry name" value="Prot_kinase_dom"/>
</dbReference>
<dbReference type="InterPro" id="IPR011009">
    <property type="entry name" value="Kinase-like_dom_sf"/>
</dbReference>
<feature type="compositionally biased region" description="Polar residues" evidence="8">
    <location>
        <begin position="883"/>
        <end position="940"/>
    </location>
</feature>
<evidence type="ECO:0000259" key="9">
    <source>
        <dbReference type="PROSITE" id="PS50006"/>
    </source>
</evidence>